<accession>A0A9D5Q5R3</accession>
<protein>
    <submittedName>
        <fullName evidence="1">(2Fe-2S) ferredoxin domain-containing protein</fullName>
    </submittedName>
</protein>
<gene>
    <name evidence="1" type="ORF">GF339_09965</name>
</gene>
<dbReference type="AlphaFoldDB" id="A0A9D5Q5R3"/>
<organism evidence="1 2">
    <name type="scientific">candidate division KSB3 bacterium</name>
    <dbReference type="NCBI Taxonomy" id="2044937"/>
    <lineage>
        <taxon>Bacteria</taxon>
        <taxon>candidate division KSB3</taxon>
    </lineage>
</organism>
<comment type="caution">
    <text evidence="1">The sequence shown here is derived from an EMBL/GenBank/DDBJ whole genome shotgun (WGS) entry which is preliminary data.</text>
</comment>
<evidence type="ECO:0000313" key="2">
    <source>
        <dbReference type="Proteomes" id="UP000649604"/>
    </source>
</evidence>
<dbReference type="SUPFAM" id="SSF52833">
    <property type="entry name" value="Thioredoxin-like"/>
    <property type="match status" value="1"/>
</dbReference>
<reference evidence="1" key="1">
    <citation type="submission" date="2019-11" db="EMBL/GenBank/DDBJ databases">
        <title>Microbial mats filling the niche in hypersaline microbial mats.</title>
        <authorList>
            <person name="Wong H.L."/>
            <person name="Macleod F.I."/>
            <person name="White R.A. III"/>
            <person name="Burns B.P."/>
        </authorList>
    </citation>
    <scope>NUCLEOTIDE SEQUENCE</scope>
    <source>
        <strain evidence="1">Rbin_158</strain>
    </source>
</reference>
<dbReference type="Gene3D" id="3.40.30.10">
    <property type="entry name" value="Glutaredoxin"/>
    <property type="match status" value="1"/>
</dbReference>
<dbReference type="EMBL" id="WJJP01000317">
    <property type="protein sequence ID" value="MBD3324900.1"/>
    <property type="molecule type" value="Genomic_DNA"/>
</dbReference>
<evidence type="ECO:0000313" key="1">
    <source>
        <dbReference type="EMBL" id="MBD3324900.1"/>
    </source>
</evidence>
<dbReference type="InterPro" id="IPR036249">
    <property type="entry name" value="Thioredoxin-like_sf"/>
</dbReference>
<proteinExistence type="predicted"/>
<dbReference type="Proteomes" id="UP000649604">
    <property type="component" value="Unassembled WGS sequence"/>
</dbReference>
<sequence>MKSLDELRKIKERALEIKKMQEGQARVILTIGMATDGIAAGARETMKAIVEYIRDHELDDVLVTQTGYMGSPEHGPLVDVQIKGQPKVRYGHLKAHRVPRLMEQHVINGDPVHEWVLHVEEPQASSK</sequence>
<name>A0A9D5Q5R3_9BACT</name>